<evidence type="ECO:0000259" key="2">
    <source>
        <dbReference type="PROSITE" id="PS51480"/>
    </source>
</evidence>
<evidence type="ECO:0000313" key="3">
    <source>
        <dbReference type="EMBL" id="MBG6083533.1"/>
    </source>
</evidence>
<keyword evidence="4" id="KW-1185">Reference proteome</keyword>
<protein>
    <submittedName>
        <fullName evidence="3">Dihydroxyacetone kinase-like predicted kinase</fullName>
    </submittedName>
</protein>
<dbReference type="Pfam" id="PF02734">
    <property type="entry name" value="Dak2"/>
    <property type="match status" value="1"/>
</dbReference>
<dbReference type="InterPro" id="IPR050270">
    <property type="entry name" value="DegV_domain_contain"/>
</dbReference>
<dbReference type="PANTHER" id="PTHR33434:SF4">
    <property type="entry name" value="PHOSPHATASE PROTEIN"/>
    <property type="match status" value="1"/>
</dbReference>
<feature type="region of interest" description="Disordered" evidence="1">
    <location>
        <begin position="277"/>
        <end position="297"/>
    </location>
</feature>
<dbReference type="GO" id="GO:0006071">
    <property type="term" value="P:glycerol metabolic process"/>
    <property type="evidence" value="ECO:0007669"/>
    <property type="project" value="InterPro"/>
</dbReference>
<dbReference type="EMBL" id="JADOTZ010000001">
    <property type="protein sequence ID" value="MBG6083533.1"/>
    <property type="molecule type" value="Genomic_DNA"/>
</dbReference>
<reference evidence="3" key="1">
    <citation type="submission" date="2020-11" db="EMBL/GenBank/DDBJ databases">
        <title>Sequencing the genomes of 1000 actinobacteria strains.</title>
        <authorList>
            <person name="Klenk H.-P."/>
        </authorList>
    </citation>
    <scope>NUCLEOTIDE SEQUENCE</scope>
    <source>
        <strain evidence="3">DSM 26152</strain>
    </source>
</reference>
<dbReference type="InterPro" id="IPR036117">
    <property type="entry name" value="DhaL_dom_sf"/>
</dbReference>
<evidence type="ECO:0000256" key="1">
    <source>
        <dbReference type="SAM" id="MobiDB-lite"/>
    </source>
</evidence>
<dbReference type="RefSeq" id="WP_196834955.1">
    <property type="nucleotide sequence ID" value="NZ_JADOTZ010000001.1"/>
</dbReference>
<dbReference type="SMART" id="SM01120">
    <property type="entry name" value="Dak2"/>
    <property type="match status" value="1"/>
</dbReference>
<comment type="caution">
    <text evidence="3">The sequence shown here is derived from an EMBL/GenBank/DDBJ whole genome shotgun (WGS) entry which is preliminary data.</text>
</comment>
<dbReference type="SUPFAM" id="SSF101473">
    <property type="entry name" value="DhaL-like"/>
    <property type="match status" value="1"/>
</dbReference>
<sequence length="342" mass="35621">MQQKLAKGIDGALAWLNGVEALLERHRERLDAINVFPVPDGDTGTNLHLTAREAARGAWEAFDDGADDVGSILHAAAESALDNARGNSGTILSVFLIGFAEPLAAASRLNLPRFAEALERGQLRAWSALTDPVPGTMPTAMSAAARAAADALHDDEVTGGEPESRAALLAGLERAVTAARAAVVRSESELETLTAARVVDAGAVGFLLVLEALRAALTGEEVPDGVLAEFGTHQPAAAHHQVPGEIQDGVEVMCSMDLDPLGAATLRGELAGLGDSVVMSPLPRPGSGDAEDLDREAESQEAVRWRIHVHVPAADPVLQLLNGYGSPDNVTITSLSSAEPCR</sequence>
<proteinExistence type="predicted"/>
<dbReference type="GO" id="GO:0004371">
    <property type="term" value="F:glycerone kinase activity"/>
    <property type="evidence" value="ECO:0007669"/>
    <property type="project" value="InterPro"/>
</dbReference>
<dbReference type="PANTHER" id="PTHR33434">
    <property type="entry name" value="DEGV DOMAIN-CONTAINING PROTEIN DR_1986-RELATED"/>
    <property type="match status" value="1"/>
</dbReference>
<gene>
    <name evidence="3" type="ORF">IW252_000300</name>
</gene>
<dbReference type="AlphaFoldDB" id="A0A931D7Q1"/>
<dbReference type="PROSITE" id="PS51480">
    <property type="entry name" value="DHAL"/>
    <property type="match status" value="1"/>
</dbReference>
<evidence type="ECO:0000313" key="4">
    <source>
        <dbReference type="Proteomes" id="UP000625033"/>
    </source>
</evidence>
<dbReference type="Proteomes" id="UP000625033">
    <property type="component" value="Unassembled WGS sequence"/>
</dbReference>
<accession>A0A931D7Q1</accession>
<name>A0A931D7Q1_9MICC</name>
<organism evidence="3 4">
    <name type="scientific">Zhihengliuella flava</name>
    <dbReference type="NCBI Taxonomy" id="1285193"/>
    <lineage>
        <taxon>Bacteria</taxon>
        <taxon>Bacillati</taxon>
        <taxon>Actinomycetota</taxon>
        <taxon>Actinomycetes</taxon>
        <taxon>Micrococcales</taxon>
        <taxon>Micrococcaceae</taxon>
        <taxon>Zhihengliuella</taxon>
    </lineage>
</organism>
<keyword evidence="3" id="KW-0808">Transferase</keyword>
<dbReference type="InterPro" id="IPR004007">
    <property type="entry name" value="DhaL_dom"/>
</dbReference>
<keyword evidence="3" id="KW-0418">Kinase</keyword>
<dbReference type="Gene3D" id="1.25.40.340">
    <property type="match status" value="1"/>
</dbReference>
<feature type="domain" description="DhaL" evidence="2">
    <location>
        <begin position="10"/>
        <end position="215"/>
    </location>
</feature>